<dbReference type="GO" id="GO:0051999">
    <property type="term" value="P:mannosyl-inositol phosphorylceramide biosynthetic process"/>
    <property type="evidence" value="ECO:0007669"/>
    <property type="project" value="TreeGrafter"/>
</dbReference>
<sequence>MDVGVNVFLYAHSIPNAWMASKPGHPMWMQCAKRMLKIKEGSPEQVTGPAMLYRCYKEYIATDMVTTDPVYVAPPAYIYPYSWAVLQTHALNEACLAMRSQIIDTKKCLDFVDPDRKAYAITYWGHSWAPAY</sequence>
<proteinExistence type="predicted"/>
<dbReference type="PANTHER" id="PTHR32385">
    <property type="entry name" value="MANNOSYL PHOSPHORYLINOSITOL CERAMIDE SYNTHASE"/>
    <property type="match status" value="1"/>
</dbReference>
<dbReference type="GO" id="GO:0016020">
    <property type="term" value="C:membrane"/>
    <property type="evidence" value="ECO:0007669"/>
    <property type="project" value="GOC"/>
</dbReference>
<gene>
    <name evidence="1" type="ORF">HK100_011436</name>
</gene>
<name>A0AAD5T263_9FUNG</name>
<organism evidence="1 2">
    <name type="scientific">Physocladia obscura</name>
    <dbReference type="NCBI Taxonomy" id="109957"/>
    <lineage>
        <taxon>Eukaryota</taxon>
        <taxon>Fungi</taxon>
        <taxon>Fungi incertae sedis</taxon>
        <taxon>Chytridiomycota</taxon>
        <taxon>Chytridiomycota incertae sedis</taxon>
        <taxon>Chytridiomycetes</taxon>
        <taxon>Chytridiales</taxon>
        <taxon>Chytriomycetaceae</taxon>
        <taxon>Physocladia</taxon>
    </lineage>
</organism>
<dbReference type="Gene3D" id="3.90.550.20">
    <property type="match status" value="1"/>
</dbReference>
<evidence type="ECO:0000313" key="1">
    <source>
        <dbReference type="EMBL" id="KAJ3123931.1"/>
    </source>
</evidence>
<evidence type="ECO:0000313" key="2">
    <source>
        <dbReference type="Proteomes" id="UP001211907"/>
    </source>
</evidence>
<dbReference type="GO" id="GO:0000030">
    <property type="term" value="F:mannosyltransferase activity"/>
    <property type="evidence" value="ECO:0007669"/>
    <property type="project" value="TreeGrafter"/>
</dbReference>
<dbReference type="AlphaFoldDB" id="A0AAD5T263"/>
<comment type="caution">
    <text evidence="1">The sequence shown here is derived from an EMBL/GenBank/DDBJ whole genome shotgun (WGS) entry which is preliminary data.</text>
</comment>
<dbReference type="PANTHER" id="PTHR32385:SF23">
    <property type="entry name" value="NUCLEOTIDE-DIPHOSPHO-SUGAR TRANSFERASE"/>
    <property type="match status" value="1"/>
</dbReference>
<dbReference type="InterPro" id="IPR051706">
    <property type="entry name" value="Glycosyltransferase_domain"/>
</dbReference>
<reference evidence="1" key="1">
    <citation type="submission" date="2020-05" db="EMBL/GenBank/DDBJ databases">
        <title>Phylogenomic resolution of chytrid fungi.</title>
        <authorList>
            <person name="Stajich J.E."/>
            <person name="Amses K."/>
            <person name="Simmons R."/>
            <person name="Seto K."/>
            <person name="Myers J."/>
            <person name="Bonds A."/>
            <person name="Quandt C.A."/>
            <person name="Barry K."/>
            <person name="Liu P."/>
            <person name="Grigoriev I."/>
            <person name="Longcore J.E."/>
            <person name="James T.Y."/>
        </authorList>
    </citation>
    <scope>NUCLEOTIDE SEQUENCE</scope>
    <source>
        <strain evidence="1">JEL0513</strain>
    </source>
</reference>
<protein>
    <submittedName>
        <fullName evidence="1">Uncharacterized protein</fullName>
    </submittedName>
</protein>
<dbReference type="Proteomes" id="UP001211907">
    <property type="component" value="Unassembled WGS sequence"/>
</dbReference>
<keyword evidence="2" id="KW-1185">Reference proteome</keyword>
<accession>A0AAD5T263</accession>
<dbReference type="EMBL" id="JADGJH010000706">
    <property type="protein sequence ID" value="KAJ3123931.1"/>
    <property type="molecule type" value="Genomic_DNA"/>
</dbReference>